<proteinExistence type="predicted"/>
<dbReference type="InterPro" id="IPR000477">
    <property type="entry name" value="RT_dom"/>
</dbReference>
<evidence type="ECO:0000259" key="1">
    <source>
        <dbReference type="Pfam" id="PF00078"/>
    </source>
</evidence>
<sequence>MEYKRSFGRRREKKLKGNYFKLSVIYKTGELPEDYIKSLIIPIPNKTAAKKYKEYRTISLLSHAFKILTKIIFKRIEGKIEQSLTEDQFRFRRNMGTRKTILTLRIIIQKRIRKDKQTFIAFVDIEKALDNVNWKVMFIMMKRLRIKYTGRKLLYNLYKDEFAIIWIQDVK</sequence>
<keyword evidence="2" id="KW-0808">Transferase</keyword>
<protein>
    <submittedName>
        <fullName evidence="2">LINE-1 reverse transcriptase</fullName>
    </submittedName>
</protein>
<organism evidence="2">
    <name type="scientific">Sipha flava</name>
    <name type="common">yellow sugarcane aphid</name>
    <dbReference type="NCBI Taxonomy" id="143950"/>
    <lineage>
        <taxon>Eukaryota</taxon>
        <taxon>Metazoa</taxon>
        <taxon>Ecdysozoa</taxon>
        <taxon>Arthropoda</taxon>
        <taxon>Hexapoda</taxon>
        <taxon>Insecta</taxon>
        <taxon>Pterygota</taxon>
        <taxon>Neoptera</taxon>
        <taxon>Paraneoptera</taxon>
        <taxon>Hemiptera</taxon>
        <taxon>Sternorrhyncha</taxon>
        <taxon>Aphidomorpha</taxon>
        <taxon>Aphidoidea</taxon>
        <taxon>Aphididae</taxon>
        <taxon>Sipha</taxon>
    </lineage>
</organism>
<accession>A0A2S2QHY8</accession>
<feature type="domain" description="Reverse transcriptase" evidence="1">
    <location>
        <begin position="50"/>
        <end position="147"/>
    </location>
</feature>
<dbReference type="EMBL" id="GGMS01008134">
    <property type="protein sequence ID" value="MBY77337.1"/>
    <property type="molecule type" value="Transcribed_RNA"/>
</dbReference>
<gene>
    <name evidence="2" type="primary">LIN1_1</name>
    <name evidence="2" type="ORF">g.174798</name>
</gene>
<keyword evidence="2" id="KW-0548">Nucleotidyltransferase</keyword>
<dbReference type="InterPro" id="IPR043502">
    <property type="entry name" value="DNA/RNA_pol_sf"/>
</dbReference>
<name>A0A2S2QHY8_9HEMI</name>
<keyword evidence="2" id="KW-0695">RNA-directed DNA polymerase</keyword>
<dbReference type="SUPFAM" id="SSF56672">
    <property type="entry name" value="DNA/RNA polymerases"/>
    <property type="match status" value="1"/>
</dbReference>
<reference evidence="2" key="1">
    <citation type="submission" date="2018-04" db="EMBL/GenBank/DDBJ databases">
        <title>Transcriptome assembly of Sipha flava.</title>
        <authorList>
            <person name="Scully E.D."/>
            <person name="Geib S.M."/>
            <person name="Palmer N.A."/>
            <person name="Koch K."/>
            <person name="Bradshaw J."/>
            <person name="Heng-Moss T."/>
            <person name="Sarath G."/>
        </authorList>
    </citation>
    <scope>NUCLEOTIDE SEQUENCE</scope>
</reference>
<dbReference type="AlphaFoldDB" id="A0A2S2QHY8"/>
<dbReference type="GO" id="GO:0003964">
    <property type="term" value="F:RNA-directed DNA polymerase activity"/>
    <property type="evidence" value="ECO:0007669"/>
    <property type="project" value="UniProtKB-KW"/>
</dbReference>
<evidence type="ECO:0000313" key="2">
    <source>
        <dbReference type="EMBL" id="MBY77337.1"/>
    </source>
</evidence>
<dbReference type="PANTHER" id="PTHR19446">
    <property type="entry name" value="REVERSE TRANSCRIPTASES"/>
    <property type="match status" value="1"/>
</dbReference>
<dbReference type="OrthoDB" id="6609240at2759"/>
<dbReference type="Pfam" id="PF00078">
    <property type="entry name" value="RVT_1"/>
    <property type="match status" value="1"/>
</dbReference>